<dbReference type="EMBL" id="GL996524">
    <property type="protein sequence ID" value="EGV63193.1"/>
    <property type="molecule type" value="Genomic_DNA"/>
</dbReference>
<dbReference type="eggNOG" id="ENOG502QVNJ">
    <property type="taxonomic scope" value="Eukaryota"/>
</dbReference>
<gene>
    <name evidence="2" type="ORF">CANTEDRAFT_135029</name>
</gene>
<dbReference type="GeneID" id="18249833"/>
<dbReference type="InterPro" id="IPR003386">
    <property type="entry name" value="LACT/PDAT_acylTrfase"/>
</dbReference>
<feature type="compositionally biased region" description="Acidic residues" evidence="1">
    <location>
        <begin position="50"/>
        <end position="60"/>
    </location>
</feature>
<dbReference type="OrthoDB" id="10250441at2759"/>
<dbReference type="AlphaFoldDB" id="G3B5D7"/>
<feature type="compositionally biased region" description="Polar residues" evidence="1">
    <location>
        <begin position="1"/>
        <end position="23"/>
    </location>
</feature>
<dbReference type="Gene3D" id="3.40.50.1820">
    <property type="entry name" value="alpha/beta hydrolase"/>
    <property type="match status" value="1"/>
</dbReference>
<dbReference type="SUPFAM" id="SSF53474">
    <property type="entry name" value="alpha/beta-Hydrolases"/>
    <property type="match status" value="1"/>
</dbReference>
<name>G3B5D7_CANTC</name>
<dbReference type="HOGENOM" id="CLU_007657_1_0_1"/>
<dbReference type="RefSeq" id="XP_006686986.1">
    <property type="nucleotide sequence ID" value="XM_006686923.1"/>
</dbReference>
<feature type="region of interest" description="Disordered" evidence="1">
    <location>
        <begin position="1"/>
        <end position="82"/>
    </location>
</feature>
<protein>
    <recommendedName>
        <fullName evidence="4">Alpha/beta-hydrolase</fullName>
    </recommendedName>
</protein>
<dbReference type="PANTHER" id="PTHR11440">
    <property type="entry name" value="LECITHIN-CHOLESTEROL ACYLTRANSFERASE-RELATED"/>
    <property type="match status" value="1"/>
</dbReference>
<dbReference type="Pfam" id="PF02450">
    <property type="entry name" value="LCAT"/>
    <property type="match status" value="1"/>
</dbReference>
<dbReference type="GO" id="GO:0008374">
    <property type="term" value="F:O-acyltransferase activity"/>
    <property type="evidence" value="ECO:0007669"/>
    <property type="project" value="InterPro"/>
</dbReference>
<evidence type="ECO:0008006" key="4">
    <source>
        <dbReference type="Google" id="ProtNLM"/>
    </source>
</evidence>
<organism evidence="3">
    <name type="scientific">Candida tenuis (strain ATCC 10573 / BCRC 21748 / CBS 615 / JCM 9827 / NBRC 10315 / NRRL Y-1498 / VKM Y-70)</name>
    <name type="common">Yeast</name>
    <name type="synonym">Yamadazyma tenuis</name>
    <dbReference type="NCBI Taxonomy" id="590646"/>
    <lineage>
        <taxon>Eukaryota</taxon>
        <taxon>Fungi</taxon>
        <taxon>Dikarya</taxon>
        <taxon>Ascomycota</taxon>
        <taxon>Saccharomycotina</taxon>
        <taxon>Pichiomycetes</taxon>
        <taxon>Debaryomycetaceae</taxon>
        <taxon>Yamadazyma</taxon>
    </lineage>
</organism>
<proteinExistence type="predicted"/>
<dbReference type="KEGG" id="cten:18249833"/>
<keyword evidence="3" id="KW-1185">Reference proteome</keyword>
<feature type="compositionally biased region" description="Basic and acidic residues" evidence="1">
    <location>
        <begin position="486"/>
        <end position="498"/>
    </location>
</feature>
<evidence type="ECO:0000313" key="2">
    <source>
        <dbReference type="EMBL" id="EGV63193.1"/>
    </source>
</evidence>
<evidence type="ECO:0000313" key="3">
    <source>
        <dbReference type="Proteomes" id="UP000000707"/>
    </source>
</evidence>
<reference evidence="2 3" key="1">
    <citation type="journal article" date="2011" name="Proc. Natl. Acad. Sci. U.S.A.">
        <title>Comparative genomics of xylose-fermenting fungi for enhanced biofuel production.</title>
        <authorList>
            <person name="Wohlbach D.J."/>
            <person name="Kuo A."/>
            <person name="Sato T.K."/>
            <person name="Potts K.M."/>
            <person name="Salamov A.A."/>
            <person name="LaButti K.M."/>
            <person name="Sun H."/>
            <person name="Clum A."/>
            <person name="Pangilinan J.L."/>
            <person name="Lindquist E.A."/>
            <person name="Lucas S."/>
            <person name="Lapidus A."/>
            <person name="Jin M."/>
            <person name="Gunawan C."/>
            <person name="Balan V."/>
            <person name="Dale B.E."/>
            <person name="Jeffries T.W."/>
            <person name="Zinkel R."/>
            <person name="Barry K.W."/>
            <person name="Grigoriev I.V."/>
            <person name="Gasch A.P."/>
        </authorList>
    </citation>
    <scope>NUCLEOTIDE SEQUENCE [LARGE SCALE GENOMIC DNA]</scope>
    <source>
        <strain evidence="3">ATCC 10573 / BCRC 21748 / CBS 615 / JCM 9827 / NBRC 10315 / NRRL Y-1498 / VKM Y-70</strain>
    </source>
</reference>
<dbReference type="GO" id="GO:0006629">
    <property type="term" value="P:lipid metabolic process"/>
    <property type="evidence" value="ECO:0007669"/>
    <property type="project" value="InterPro"/>
</dbReference>
<dbReference type="Proteomes" id="UP000000707">
    <property type="component" value="Unassembled WGS sequence"/>
</dbReference>
<dbReference type="InterPro" id="IPR029058">
    <property type="entry name" value="AB_hydrolase_fold"/>
</dbReference>
<sequence>MNEASSIPESGPSTYAIISTESSTHSDELPGEALGSTGSPPDGSDHSPENESDLDEDDIIDLGGVSNSTSQHPSLARPLSRNDANSFVGGEIIDNEPTKKIFSFQLPFGGTFSSLKSNLYSQVQHRLPNFNIFNNLNGDSEEIKEDIRLKLVRQESLNTLNEANYFKTVRTRDDVRFRAVKHSIANKYNEFIPHISSNAKPMEEYESIYSRIKGNIVILGGYRGSILRDAQTHKRVWIPLKAGFNLRKINLLLGPSLEDEVNASKYIIPDGVLKNIGPIDLCKSFIKRLSNNPNTRVKEFGYDWRLSGEFVSQQLEAFLQKIYDDTGEPTLVICHSMGGLITHRTLHKNPKLFRSIIYVGVPSECLNILGPIRTGESVLFSDRILTAEANFMMRSSFNFLPLSGKVFYNRETHEPYVLDLFNPDTWVEYNLNPLVAKSRLERKSEIFTGQSSLGTGSTLLENSLTSISSRLRSIKVRSLSPLSRSPRSETFDVAEKEASPSPTEDEDGFTVSFDSAYTYLADSLKKAHDFLLDLSYKPELEAKYPPMAIVYGNTVPSVRGSNVSSEQDIKDGNYYDFFYGHGDGVVHQKWLMPERRGFEVYDPTTKKGQIVGRFATSHGHVNLMTDLKAMGEALNAVCEAEKIWTYNETL</sequence>
<feature type="region of interest" description="Disordered" evidence="1">
    <location>
        <begin position="482"/>
        <end position="507"/>
    </location>
</feature>
<accession>G3B5D7</accession>
<evidence type="ECO:0000256" key="1">
    <source>
        <dbReference type="SAM" id="MobiDB-lite"/>
    </source>
</evidence>